<gene>
    <name evidence="2" type="ORF">D477_007963</name>
</gene>
<dbReference type="Gene3D" id="2.60.120.10">
    <property type="entry name" value="Jelly Rolls"/>
    <property type="match status" value="1"/>
</dbReference>
<dbReference type="InterPro" id="IPR013096">
    <property type="entry name" value="Cupin_2"/>
</dbReference>
<evidence type="ECO:0000259" key="1">
    <source>
        <dbReference type="Pfam" id="PF07883"/>
    </source>
</evidence>
<feature type="domain" description="Cupin type-2" evidence="1">
    <location>
        <begin position="17"/>
        <end position="81"/>
    </location>
</feature>
<evidence type="ECO:0000313" key="2">
    <source>
        <dbReference type="EMBL" id="EMY34771.1"/>
    </source>
</evidence>
<dbReference type="AlphaFoldDB" id="N1UWL5"/>
<organism evidence="2 3">
    <name type="scientific">Arthrobacter crystallopoietes BAB-32</name>
    <dbReference type="NCBI Taxonomy" id="1246476"/>
    <lineage>
        <taxon>Bacteria</taxon>
        <taxon>Bacillati</taxon>
        <taxon>Actinomycetota</taxon>
        <taxon>Actinomycetes</taxon>
        <taxon>Micrococcales</taxon>
        <taxon>Micrococcaceae</taxon>
        <taxon>Crystallibacter</taxon>
    </lineage>
</organism>
<keyword evidence="3" id="KW-1185">Reference proteome</keyword>
<dbReference type="PANTHER" id="PTHR36114:SF1">
    <property type="entry name" value="16.7 KDA PROTEIN IN WHIE LOCUS"/>
    <property type="match status" value="1"/>
</dbReference>
<dbReference type="InterPro" id="IPR052044">
    <property type="entry name" value="PKS_Associated_Protein"/>
</dbReference>
<dbReference type="SUPFAM" id="SSF51182">
    <property type="entry name" value="RmlC-like cupins"/>
    <property type="match status" value="1"/>
</dbReference>
<reference evidence="2 3" key="1">
    <citation type="journal article" date="2013" name="Genome Announc.">
        <title>Draft Genome Sequence of Arthrobacter crystallopoietes Strain BAB-32, Revealing Genes for Bioremediation.</title>
        <authorList>
            <person name="Joshi M.N."/>
            <person name="Pandit A.S."/>
            <person name="Sharma A."/>
            <person name="Pandya R.V."/>
            <person name="Desai S.M."/>
            <person name="Saxena A.K."/>
            <person name="Bagatharia S.B."/>
        </authorList>
    </citation>
    <scope>NUCLEOTIDE SEQUENCE [LARGE SCALE GENOMIC DNA]</scope>
    <source>
        <strain evidence="2 3">BAB-32</strain>
    </source>
</reference>
<dbReference type="InterPro" id="IPR011051">
    <property type="entry name" value="RmlC_Cupin_sf"/>
</dbReference>
<protein>
    <submittedName>
        <fullName evidence="2">Chitin deacetylase</fullName>
    </submittedName>
</protein>
<dbReference type="Pfam" id="PF07883">
    <property type="entry name" value="Cupin_2"/>
    <property type="match status" value="1"/>
</dbReference>
<dbReference type="InterPro" id="IPR014710">
    <property type="entry name" value="RmlC-like_jellyroll"/>
</dbReference>
<dbReference type="EMBL" id="ANPE02000101">
    <property type="protein sequence ID" value="EMY34771.1"/>
    <property type="molecule type" value="Genomic_DNA"/>
</dbReference>
<dbReference type="Proteomes" id="UP000010729">
    <property type="component" value="Unassembled WGS sequence"/>
</dbReference>
<proteinExistence type="predicted"/>
<sequence length="102" mass="10813">MLLSSENVDAIQNCLGVAVIHPGEPATPEMVHKTSEVMYVSRGQGRLESGSESHEFSEGDALYIPAGKAHSLVNTGSTPLVSVYSFPLPYRPPTTVAEGSRA</sequence>
<evidence type="ECO:0000313" key="3">
    <source>
        <dbReference type="Proteomes" id="UP000010729"/>
    </source>
</evidence>
<comment type="caution">
    <text evidence="2">The sequence shown here is derived from an EMBL/GenBank/DDBJ whole genome shotgun (WGS) entry which is preliminary data.</text>
</comment>
<name>N1UWL5_9MICC</name>
<accession>N1UWL5</accession>
<dbReference type="PANTHER" id="PTHR36114">
    <property type="entry name" value="16.7 KDA PROTEIN IN WHIE LOCUS"/>
    <property type="match status" value="1"/>
</dbReference>